<dbReference type="CDD" id="cd05472">
    <property type="entry name" value="cnd41_like"/>
    <property type="match status" value="1"/>
</dbReference>
<evidence type="ECO:0000256" key="5">
    <source>
        <dbReference type="ARBA" id="ARBA00022801"/>
    </source>
</evidence>
<dbReference type="PANTHER" id="PTHR13683">
    <property type="entry name" value="ASPARTYL PROTEASES"/>
    <property type="match status" value="1"/>
</dbReference>
<evidence type="ECO:0000256" key="1">
    <source>
        <dbReference type="ARBA" id="ARBA00007447"/>
    </source>
</evidence>
<dbReference type="PROSITE" id="PS00141">
    <property type="entry name" value="ASP_PROTEASE"/>
    <property type="match status" value="1"/>
</dbReference>
<dbReference type="Proteomes" id="UP000243499">
    <property type="component" value="Chromosome 9"/>
</dbReference>
<dbReference type="AlphaFoldDB" id="A0A2S3ILF1"/>
<evidence type="ECO:0000256" key="3">
    <source>
        <dbReference type="ARBA" id="ARBA00022729"/>
    </source>
</evidence>
<dbReference type="FunFam" id="2.40.70.10:FF:000021">
    <property type="entry name" value="Aspartyl protease AED1"/>
    <property type="match status" value="1"/>
</dbReference>
<keyword evidence="3 10" id="KW-0732">Signal</keyword>
<dbReference type="PROSITE" id="PS51767">
    <property type="entry name" value="PEPTIDASE_A1"/>
    <property type="match status" value="1"/>
</dbReference>
<name>A0A2S3ILF1_9POAL</name>
<evidence type="ECO:0000256" key="8">
    <source>
        <dbReference type="RuleBase" id="RU000454"/>
    </source>
</evidence>
<evidence type="ECO:0000256" key="7">
    <source>
        <dbReference type="PIRSR" id="PIRSR601461-1"/>
    </source>
</evidence>
<gene>
    <name evidence="12" type="ORF">PAHAL_9G217600</name>
</gene>
<evidence type="ECO:0000256" key="2">
    <source>
        <dbReference type="ARBA" id="ARBA00022670"/>
    </source>
</evidence>
<dbReference type="EMBL" id="CM008054">
    <property type="protein sequence ID" value="PAN46823.1"/>
    <property type="molecule type" value="Genomic_DNA"/>
</dbReference>
<evidence type="ECO:0000256" key="9">
    <source>
        <dbReference type="SAM" id="MobiDB-lite"/>
    </source>
</evidence>
<proteinExistence type="inferred from homology"/>
<dbReference type="FunFam" id="2.40.70.10:FF:000013">
    <property type="entry name" value="Aspartyl protease AED1"/>
    <property type="match status" value="1"/>
</dbReference>
<dbReference type="InterPro" id="IPR032799">
    <property type="entry name" value="TAXi_C"/>
</dbReference>
<feature type="active site" evidence="7">
    <location>
        <position position="366"/>
    </location>
</feature>
<feature type="active site" evidence="7">
    <location>
        <position position="171"/>
    </location>
</feature>
<evidence type="ECO:0000313" key="12">
    <source>
        <dbReference type="EMBL" id="PAN46823.1"/>
    </source>
</evidence>
<dbReference type="InterPro" id="IPR001461">
    <property type="entry name" value="Aspartic_peptidase_A1"/>
</dbReference>
<reference evidence="12" key="1">
    <citation type="submission" date="2018-04" db="EMBL/GenBank/DDBJ databases">
        <title>WGS assembly of Panicum hallii.</title>
        <authorList>
            <person name="Lovell J."/>
            <person name="Jenkins J."/>
            <person name="Lowry D."/>
            <person name="Mamidi S."/>
            <person name="Sreedasyam A."/>
            <person name="Weng X."/>
            <person name="Barry K."/>
            <person name="Bonette J."/>
            <person name="Campitelli B."/>
            <person name="Daum C."/>
            <person name="Gordon S."/>
            <person name="Gould B."/>
            <person name="Lipzen A."/>
            <person name="Macqueen A."/>
            <person name="Palacio-Mejia J."/>
            <person name="Plott C."/>
            <person name="Shakirov E."/>
            <person name="Shu S."/>
            <person name="Yoshinaga Y."/>
            <person name="Zane M."/>
            <person name="Rokhsar D."/>
            <person name="Grimwood J."/>
            <person name="Schmutz J."/>
            <person name="Juenger T."/>
        </authorList>
    </citation>
    <scope>NUCLEOTIDE SEQUENCE [LARGE SCALE GENOMIC DNA]</scope>
    <source>
        <strain evidence="12">FIL2</strain>
    </source>
</reference>
<feature type="domain" description="Peptidase A1" evidence="11">
    <location>
        <begin position="153"/>
        <end position="485"/>
    </location>
</feature>
<keyword evidence="5 8" id="KW-0378">Hydrolase</keyword>
<dbReference type="PANTHER" id="PTHR13683:SF902">
    <property type="entry name" value="OS06G0610800 PROTEIN"/>
    <property type="match status" value="1"/>
</dbReference>
<evidence type="ECO:0000256" key="6">
    <source>
        <dbReference type="ARBA" id="ARBA00023157"/>
    </source>
</evidence>
<accession>A0A2S3ILF1</accession>
<feature type="chain" id="PRO_5015690192" description="Peptidase A1 domain-containing protein" evidence="10">
    <location>
        <begin position="25"/>
        <end position="489"/>
    </location>
</feature>
<evidence type="ECO:0000259" key="11">
    <source>
        <dbReference type="PROSITE" id="PS51767"/>
    </source>
</evidence>
<dbReference type="InterPro" id="IPR021109">
    <property type="entry name" value="Peptidase_aspartic_dom_sf"/>
</dbReference>
<feature type="region of interest" description="Disordered" evidence="9">
    <location>
        <begin position="106"/>
        <end position="132"/>
    </location>
</feature>
<dbReference type="GO" id="GO:0004190">
    <property type="term" value="F:aspartic-type endopeptidase activity"/>
    <property type="evidence" value="ECO:0007669"/>
    <property type="project" value="UniProtKB-KW"/>
</dbReference>
<feature type="signal peptide" evidence="10">
    <location>
        <begin position="1"/>
        <end position="24"/>
    </location>
</feature>
<keyword evidence="2 8" id="KW-0645">Protease</keyword>
<dbReference type="InterPro" id="IPR001969">
    <property type="entry name" value="Aspartic_peptidase_AS"/>
</dbReference>
<organism evidence="12">
    <name type="scientific">Panicum hallii</name>
    <dbReference type="NCBI Taxonomy" id="206008"/>
    <lineage>
        <taxon>Eukaryota</taxon>
        <taxon>Viridiplantae</taxon>
        <taxon>Streptophyta</taxon>
        <taxon>Embryophyta</taxon>
        <taxon>Tracheophyta</taxon>
        <taxon>Spermatophyta</taxon>
        <taxon>Magnoliopsida</taxon>
        <taxon>Liliopsida</taxon>
        <taxon>Poales</taxon>
        <taxon>Poaceae</taxon>
        <taxon>PACMAD clade</taxon>
        <taxon>Panicoideae</taxon>
        <taxon>Panicodae</taxon>
        <taxon>Paniceae</taxon>
        <taxon>Panicinae</taxon>
        <taxon>Panicum</taxon>
        <taxon>Panicum sect. Panicum</taxon>
    </lineage>
</organism>
<keyword evidence="6" id="KW-1015">Disulfide bond</keyword>
<evidence type="ECO:0000256" key="10">
    <source>
        <dbReference type="SAM" id="SignalP"/>
    </source>
</evidence>
<dbReference type="Pfam" id="PF14541">
    <property type="entry name" value="TAXi_C"/>
    <property type="match status" value="1"/>
</dbReference>
<dbReference type="InterPro" id="IPR033121">
    <property type="entry name" value="PEPTIDASE_A1"/>
</dbReference>
<dbReference type="PRINTS" id="PR00792">
    <property type="entry name" value="PEPSIN"/>
</dbReference>
<dbReference type="Gene3D" id="2.40.70.10">
    <property type="entry name" value="Acid Proteases"/>
    <property type="match status" value="2"/>
</dbReference>
<dbReference type="SUPFAM" id="SSF50630">
    <property type="entry name" value="Acid proteases"/>
    <property type="match status" value="1"/>
</dbReference>
<keyword evidence="4 8" id="KW-0064">Aspartyl protease</keyword>
<evidence type="ECO:0000256" key="4">
    <source>
        <dbReference type="ARBA" id="ARBA00022750"/>
    </source>
</evidence>
<dbReference type="Gramene" id="PAN46823">
    <property type="protein sequence ID" value="PAN46823"/>
    <property type="gene ID" value="PAHAL_9G217600"/>
</dbReference>
<dbReference type="InterPro" id="IPR033873">
    <property type="entry name" value="CND41-like"/>
</dbReference>
<protein>
    <recommendedName>
        <fullName evidence="11">Peptidase A1 domain-containing protein</fullName>
    </recommendedName>
</protein>
<sequence length="489" mass="50822">MAASCCPSHGRFCLILLLAGAAVASSGSRAAALGAEGSSDVKLHVDSACLTPQEHKHGAAMGTRMPIVHQHGPCSPLTDKHGKPPSFEEILAADQRRVDYIHRRVSETTGQVRPKRAEPSAPPVQLQPASLASSAASANLPASSGNALGTGNYVVTIGLGTPEERLTVVFDTGSDTTWVQCQPCVASCYRQKEPLFSPAKSSTYANISCSSSYCSDLDISGCSGGHCLYRVRYGDGSETVGFYAQDTLTLASDAVKEFRFGCGEQNRGLFGQTAGLMGLGRGKTSLTSQAYGKYSGVFSYCLPATPSGTGFLDLGPGAPAANASLTPMLTHKGPTFYYVGLTGIKVDGRALSVPDSVFSTAGAILDSGTVITRLPPKAYAPLRSAFAKAMADLGYKKATATSFLDTCYDLTGVQGKALPAVSLAFQGGASLDVDASGILYMVDMSRACLGFAPNNDDTDVAIIGNTQQKTYSVLHDLGKKLVSFAPGAC</sequence>
<dbReference type="Pfam" id="PF14543">
    <property type="entry name" value="TAXi_N"/>
    <property type="match status" value="1"/>
</dbReference>
<dbReference type="GO" id="GO:0006508">
    <property type="term" value="P:proteolysis"/>
    <property type="evidence" value="ECO:0007669"/>
    <property type="project" value="UniProtKB-KW"/>
</dbReference>
<dbReference type="InterPro" id="IPR032861">
    <property type="entry name" value="TAXi_N"/>
</dbReference>
<comment type="similarity">
    <text evidence="1 8">Belongs to the peptidase A1 family.</text>
</comment>